<feature type="domain" description="PRC-barrel" evidence="3">
    <location>
        <begin position="145"/>
        <end position="202"/>
    </location>
</feature>
<feature type="compositionally biased region" description="Acidic residues" evidence="1">
    <location>
        <begin position="211"/>
        <end position="228"/>
    </location>
</feature>
<name>A0ABV8UP93_9PROT</name>
<protein>
    <submittedName>
        <fullName evidence="4">PRC-barrel domain-containing protein</fullName>
    </submittedName>
</protein>
<gene>
    <name evidence="4" type="ORF">ACFOW6_16355</name>
</gene>
<dbReference type="Gene3D" id="2.30.30.240">
    <property type="entry name" value="PRC-barrel domain"/>
    <property type="match status" value="1"/>
</dbReference>
<feature type="region of interest" description="Disordered" evidence="1">
    <location>
        <begin position="202"/>
        <end position="228"/>
    </location>
</feature>
<reference evidence="5" key="1">
    <citation type="journal article" date="2019" name="Int. J. Syst. Evol. Microbiol.">
        <title>The Global Catalogue of Microorganisms (GCM) 10K type strain sequencing project: providing services to taxonomists for standard genome sequencing and annotation.</title>
        <authorList>
            <consortium name="The Broad Institute Genomics Platform"/>
            <consortium name="The Broad Institute Genome Sequencing Center for Infectious Disease"/>
            <person name="Wu L."/>
            <person name="Ma J."/>
        </authorList>
    </citation>
    <scope>NUCLEOTIDE SEQUENCE [LARGE SCALE GENOMIC DNA]</scope>
    <source>
        <strain evidence="5">CECT 8472</strain>
    </source>
</reference>
<feature type="signal peptide" evidence="2">
    <location>
        <begin position="1"/>
        <end position="24"/>
    </location>
</feature>
<feature type="compositionally biased region" description="Polar residues" evidence="1">
    <location>
        <begin position="37"/>
        <end position="46"/>
    </location>
</feature>
<evidence type="ECO:0000313" key="5">
    <source>
        <dbReference type="Proteomes" id="UP001595799"/>
    </source>
</evidence>
<dbReference type="Proteomes" id="UP001595799">
    <property type="component" value="Unassembled WGS sequence"/>
</dbReference>
<evidence type="ECO:0000259" key="3">
    <source>
        <dbReference type="Pfam" id="PF05239"/>
    </source>
</evidence>
<dbReference type="EMBL" id="JBHSCW010000011">
    <property type="protein sequence ID" value="MFC4353123.1"/>
    <property type="molecule type" value="Genomic_DNA"/>
</dbReference>
<evidence type="ECO:0000313" key="4">
    <source>
        <dbReference type="EMBL" id="MFC4353123.1"/>
    </source>
</evidence>
<comment type="caution">
    <text evidence="4">The sequence shown here is derived from an EMBL/GenBank/DDBJ whole genome shotgun (WGS) entry which is preliminary data.</text>
</comment>
<dbReference type="InterPro" id="IPR011033">
    <property type="entry name" value="PRC_barrel-like_sf"/>
</dbReference>
<dbReference type="RefSeq" id="WP_382423499.1">
    <property type="nucleotide sequence ID" value="NZ_JBHSCW010000011.1"/>
</dbReference>
<evidence type="ECO:0000256" key="1">
    <source>
        <dbReference type="SAM" id="MobiDB-lite"/>
    </source>
</evidence>
<keyword evidence="2" id="KW-0732">Signal</keyword>
<dbReference type="Pfam" id="PF05239">
    <property type="entry name" value="PRC"/>
    <property type="match status" value="1"/>
</dbReference>
<accession>A0ABV8UP93</accession>
<feature type="region of interest" description="Disordered" evidence="1">
    <location>
        <begin position="23"/>
        <end position="121"/>
    </location>
</feature>
<feature type="compositionally biased region" description="Acidic residues" evidence="1">
    <location>
        <begin position="83"/>
        <end position="116"/>
    </location>
</feature>
<feature type="chain" id="PRO_5046871037" evidence="2">
    <location>
        <begin position="25"/>
        <end position="228"/>
    </location>
</feature>
<proteinExistence type="predicted"/>
<evidence type="ECO:0000256" key="2">
    <source>
        <dbReference type="SAM" id="SignalP"/>
    </source>
</evidence>
<dbReference type="SUPFAM" id="SSF50346">
    <property type="entry name" value="PRC-barrel domain"/>
    <property type="match status" value="1"/>
</dbReference>
<sequence>MKPRLITLISAFALLLSSTSLALAQSSTPSEKDSGQPAETTETSPDAGSGVNAEAGKTSDNDAAPSVEEGTNVNDGETGAAEAAEEDVENAAEATDDAAEDAAETVEETMESDTAEEPTVNMSNLRPLKGEYEGVMLSNGMDPEEVVGAAIVNSEGDEVARVEDLLADQSGEAVAVLAEAGGILGIGAKQIAIPLSELSAGENGQLASSLTEEDIETMPEYEAPEDTD</sequence>
<organism evidence="4 5">
    <name type="scientific">Fodinicurvata halophila</name>
    <dbReference type="NCBI Taxonomy" id="1419723"/>
    <lineage>
        <taxon>Bacteria</taxon>
        <taxon>Pseudomonadati</taxon>
        <taxon>Pseudomonadota</taxon>
        <taxon>Alphaproteobacteria</taxon>
        <taxon>Rhodospirillales</taxon>
        <taxon>Rhodovibrionaceae</taxon>
        <taxon>Fodinicurvata</taxon>
    </lineage>
</organism>
<dbReference type="InterPro" id="IPR027275">
    <property type="entry name" value="PRC-brl_dom"/>
</dbReference>
<keyword evidence="5" id="KW-1185">Reference proteome</keyword>